<keyword evidence="3" id="KW-1185">Reference proteome</keyword>
<sequence>MNLRLQSYSLLSLLLASSAAASPVVPDDDGLRWVQQENVTTTCETEVEALQANQVFQYANITLLINYYDAIGSMRAAHFDSDSGVLTKIISSGDHAKIKGYPEFVEACQRAGYQAVSYDMDYTCTAAGPDGNVSYIDQVKHYTICVGPSCGDDEIPASLKATDAKFAGDFCTGNVDFKSNYSSYGIAEFSGNHSSDAIDGGIIGTANEADEANNEEILDLVTAEDKPEEESTSEPTELVDNQNMTASVGASTISTEAAPQKIAAETFRDFVTGDDTNFDDEYRLHDAIIAAFIPRLNAGVIPERSVSHSEIVDMLQDCSNNDQSNNEDLLSKFKKAIPSIIEKATKRFATDTGRVVEVNDQSFELGENYKSTLRSATVACFTAYETKLPDSSTAAYASYIVAPMDYDSQTLDPLACAHNLYMFIEADAMEMPNEPLYYIPKK</sequence>
<keyword evidence="1" id="KW-0732">Signal</keyword>
<reference evidence="2" key="1">
    <citation type="submission" date="2020-06" db="EMBL/GenBank/DDBJ databases">
        <authorList>
            <consortium name="Plant Systems Biology data submission"/>
        </authorList>
    </citation>
    <scope>NUCLEOTIDE SEQUENCE</scope>
    <source>
        <strain evidence="2">D6</strain>
    </source>
</reference>
<protein>
    <submittedName>
        <fullName evidence="2">Uncharacterized protein</fullName>
    </submittedName>
</protein>
<proteinExistence type="predicted"/>
<name>A0A9N8HVY8_9STRA</name>
<gene>
    <name evidence="2" type="ORF">SEMRO_1891_G303750.1</name>
</gene>
<evidence type="ECO:0000313" key="2">
    <source>
        <dbReference type="EMBL" id="CAB9526795.1"/>
    </source>
</evidence>
<evidence type="ECO:0000256" key="1">
    <source>
        <dbReference type="SAM" id="SignalP"/>
    </source>
</evidence>
<feature type="chain" id="PRO_5040195911" evidence="1">
    <location>
        <begin position="22"/>
        <end position="442"/>
    </location>
</feature>
<feature type="signal peptide" evidence="1">
    <location>
        <begin position="1"/>
        <end position="21"/>
    </location>
</feature>
<comment type="caution">
    <text evidence="2">The sequence shown here is derived from an EMBL/GenBank/DDBJ whole genome shotgun (WGS) entry which is preliminary data.</text>
</comment>
<dbReference type="AlphaFoldDB" id="A0A9N8HVY8"/>
<dbReference type="Proteomes" id="UP001153069">
    <property type="component" value="Unassembled WGS sequence"/>
</dbReference>
<accession>A0A9N8HVY8</accession>
<organism evidence="2 3">
    <name type="scientific">Seminavis robusta</name>
    <dbReference type="NCBI Taxonomy" id="568900"/>
    <lineage>
        <taxon>Eukaryota</taxon>
        <taxon>Sar</taxon>
        <taxon>Stramenopiles</taxon>
        <taxon>Ochrophyta</taxon>
        <taxon>Bacillariophyta</taxon>
        <taxon>Bacillariophyceae</taxon>
        <taxon>Bacillariophycidae</taxon>
        <taxon>Naviculales</taxon>
        <taxon>Naviculaceae</taxon>
        <taxon>Seminavis</taxon>
    </lineage>
</organism>
<dbReference type="EMBL" id="CAICTM010001889">
    <property type="protein sequence ID" value="CAB9526795.1"/>
    <property type="molecule type" value="Genomic_DNA"/>
</dbReference>
<evidence type="ECO:0000313" key="3">
    <source>
        <dbReference type="Proteomes" id="UP001153069"/>
    </source>
</evidence>